<dbReference type="InterPro" id="IPR015943">
    <property type="entry name" value="WD40/YVTN_repeat-like_dom_sf"/>
</dbReference>
<comment type="caution">
    <text evidence="10">The sequence shown here is derived from an EMBL/GenBank/DDBJ whole genome shotgun (WGS) entry which is preliminary data.</text>
</comment>
<feature type="compositionally biased region" description="Basic and acidic residues" evidence="8">
    <location>
        <begin position="293"/>
        <end position="303"/>
    </location>
</feature>
<protein>
    <recommendedName>
        <fullName evidence="9">TFIID subunit TAF5 NTD2 domain-containing protein</fullName>
    </recommendedName>
</protein>
<evidence type="ECO:0000256" key="8">
    <source>
        <dbReference type="SAM" id="MobiDB-lite"/>
    </source>
</evidence>
<reference evidence="10" key="1">
    <citation type="submission" date="2023-07" db="EMBL/GenBank/DDBJ databases">
        <authorList>
            <consortium name="AG Swart"/>
            <person name="Singh M."/>
            <person name="Singh A."/>
            <person name="Seah K."/>
            <person name="Emmerich C."/>
        </authorList>
    </citation>
    <scope>NUCLEOTIDE SEQUENCE</scope>
    <source>
        <strain evidence="10">DP1</strain>
    </source>
</reference>
<dbReference type="SMART" id="SM00320">
    <property type="entry name" value="WD40"/>
    <property type="match status" value="6"/>
</dbReference>
<evidence type="ECO:0000313" key="11">
    <source>
        <dbReference type="Proteomes" id="UP001295684"/>
    </source>
</evidence>
<evidence type="ECO:0000256" key="1">
    <source>
        <dbReference type="ARBA" id="ARBA00004123"/>
    </source>
</evidence>
<feature type="region of interest" description="Disordered" evidence="8">
    <location>
        <begin position="293"/>
        <end position="324"/>
    </location>
</feature>
<dbReference type="GO" id="GO:0006367">
    <property type="term" value="P:transcription initiation at RNA polymerase II promoter"/>
    <property type="evidence" value="ECO:0007669"/>
    <property type="project" value="TreeGrafter"/>
</dbReference>
<dbReference type="Gene3D" id="2.130.10.10">
    <property type="entry name" value="YVTN repeat-like/Quinoprotein amine dehydrogenase"/>
    <property type="match status" value="2"/>
</dbReference>
<feature type="repeat" description="WD" evidence="7">
    <location>
        <begin position="339"/>
        <end position="380"/>
    </location>
</feature>
<proteinExistence type="predicted"/>
<evidence type="ECO:0000256" key="2">
    <source>
        <dbReference type="ARBA" id="ARBA00022574"/>
    </source>
</evidence>
<dbReference type="GO" id="GO:0016251">
    <property type="term" value="F:RNA polymerase II general transcription initiation factor activity"/>
    <property type="evidence" value="ECO:0007669"/>
    <property type="project" value="TreeGrafter"/>
</dbReference>
<dbReference type="CDD" id="cd00200">
    <property type="entry name" value="WD40"/>
    <property type="match status" value="1"/>
</dbReference>
<evidence type="ECO:0000256" key="3">
    <source>
        <dbReference type="ARBA" id="ARBA00022737"/>
    </source>
</evidence>
<evidence type="ECO:0000256" key="5">
    <source>
        <dbReference type="ARBA" id="ARBA00023163"/>
    </source>
</evidence>
<feature type="compositionally biased region" description="Basic and acidic residues" evidence="8">
    <location>
        <begin position="312"/>
        <end position="324"/>
    </location>
</feature>
<evidence type="ECO:0000256" key="4">
    <source>
        <dbReference type="ARBA" id="ARBA00023015"/>
    </source>
</evidence>
<dbReference type="Proteomes" id="UP001295684">
    <property type="component" value="Unassembled WGS sequence"/>
</dbReference>
<dbReference type="AlphaFoldDB" id="A0AAD1U1E4"/>
<feature type="repeat" description="WD" evidence="7">
    <location>
        <begin position="387"/>
        <end position="418"/>
    </location>
</feature>
<evidence type="ECO:0000256" key="6">
    <source>
        <dbReference type="ARBA" id="ARBA00023242"/>
    </source>
</evidence>
<dbReference type="PROSITE" id="PS50082">
    <property type="entry name" value="WD_REPEATS_2"/>
    <property type="match status" value="3"/>
</dbReference>
<keyword evidence="6" id="KW-0539">Nucleus</keyword>
<feature type="repeat" description="WD" evidence="7">
    <location>
        <begin position="429"/>
        <end position="470"/>
    </location>
</feature>
<dbReference type="PROSITE" id="PS50294">
    <property type="entry name" value="WD_REPEATS_REGION"/>
    <property type="match status" value="3"/>
</dbReference>
<dbReference type="InterPro" id="IPR037264">
    <property type="entry name" value="TFIID_NTD2_sf"/>
</dbReference>
<sequence length="610" mass="70250">MSDPKAPTPTPEPAKMDISASMKIPGIPHEIRQYKLFWECCDHTLDMYKEEMKSLAWPIFKNMYLDMLQMSKFVEAENFFDEFKDKFKANQEYLDIIEELETIPERRNLDNKYYSKFLDKKDRVSTSRECIYILVHYCQVKKLQTVLNVISNNLEFSKMVTRGISNSNNKVVRYLLDSGVDIEGTINKKSLKLKSLKLSSGTRRHHYKKEDYMDISVADIPIPNKIDYTMFLLGELEKSVEDLKTVCVHTVTHSTNQLICSDVSYVGDIVASGFSNGLVKIFKYSCTVVESKEAEKDKKNNEDNREDEDMNPEDKKKEEIHRKEIKNKTKDHKIEEIDCVGHKGPIYSVSISYDNELLISASHDATIRLWSIPMEKQSNEITSLVVYKGHIRPIWDIQFCPFGYFFASGSADTTALLWCTSSITPLRLFRGHFSDVEAVTFHPNIHYVATASNDNTIRMWEVEKGDCVRIFITGDSPTRCLRFTNVGGKYLLSTNDNGELIIFNVNEARVFAMKSINEENNTNEENEEEKVASNALWAVDISYDDKWIAVGAEDSSIIMYSWEEICGGKMKLLEESDHEEDTIIMDLKDTPVVTLRFTYRNLLNAVAYMK</sequence>
<dbReference type="EMBL" id="CAMPGE010001633">
    <property type="protein sequence ID" value="CAI2360432.1"/>
    <property type="molecule type" value="Genomic_DNA"/>
</dbReference>
<dbReference type="PROSITE" id="PS00678">
    <property type="entry name" value="WD_REPEATS_1"/>
    <property type="match status" value="1"/>
</dbReference>
<gene>
    <name evidence="10" type="ORF">ECRASSUSDP1_LOCUS1735</name>
</gene>
<organism evidence="10 11">
    <name type="scientific">Euplotes crassus</name>
    <dbReference type="NCBI Taxonomy" id="5936"/>
    <lineage>
        <taxon>Eukaryota</taxon>
        <taxon>Sar</taxon>
        <taxon>Alveolata</taxon>
        <taxon>Ciliophora</taxon>
        <taxon>Intramacronucleata</taxon>
        <taxon>Spirotrichea</taxon>
        <taxon>Hypotrichia</taxon>
        <taxon>Euplotida</taxon>
        <taxon>Euplotidae</taxon>
        <taxon>Moneuplotes</taxon>
    </lineage>
</organism>
<feature type="domain" description="TFIID subunit TAF5 NTD2" evidence="9">
    <location>
        <begin position="32"/>
        <end position="153"/>
    </location>
</feature>
<dbReference type="GO" id="GO:0005669">
    <property type="term" value="C:transcription factor TFIID complex"/>
    <property type="evidence" value="ECO:0007669"/>
    <property type="project" value="TreeGrafter"/>
</dbReference>
<dbReference type="PANTHER" id="PTHR19879">
    <property type="entry name" value="TRANSCRIPTION INITIATION FACTOR TFIID"/>
    <property type="match status" value="1"/>
</dbReference>
<dbReference type="PRINTS" id="PR00320">
    <property type="entry name" value="GPROTEINBRPT"/>
</dbReference>
<keyword evidence="2 7" id="KW-0853">WD repeat</keyword>
<accession>A0AAD1U1E4</accession>
<dbReference type="InterPro" id="IPR019775">
    <property type="entry name" value="WD40_repeat_CS"/>
</dbReference>
<evidence type="ECO:0000313" key="10">
    <source>
        <dbReference type="EMBL" id="CAI2360432.1"/>
    </source>
</evidence>
<keyword evidence="11" id="KW-1185">Reference proteome</keyword>
<dbReference type="SUPFAM" id="SSF160897">
    <property type="entry name" value="Taf5 N-terminal domain-like"/>
    <property type="match status" value="1"/>
</dbReference>
<evidence type="ECO:0000256" key="7">
    <source>
        <dbReference type="PROSITE-ProRule" id="PRU00221"/>
    </source>
</evidence>
<dbReference type="SUPFAM" id="SSF50978">
    <property type="entry name" value="WD40 repeat-like"/>
    <property type="match status" value="1"/>
</dbReference>
<dbReference type="Pfam" id="PF04494">
    <property type="entry name" value="TFIID_NTD2"/>
    <property type="match status" value="1"/>
</dbReference>
<dbReference type="Pfam" id="PF00400">
    <property type="entry name" value="WD40"/>
    <property type="match status" value="4"/>
</dbReference>
<dbReference type="PANTHER" id="PTHR19879:SF1">
    <property type="entry name" value="CANNONBALL-RELATED"/>
    <property type="match status" value="1"/>
</dbReference>
<dbReference type="InterPro" id="IPR036322">
    <property type="entry name" value="WD40_repeat_dom_sf"/>
</dbReference>
<name>A0AAD1U1E4_EUPCR</name>
<keyword evidence="3" id="KW-0677">Repeat</keyword>
<dbReference type="InterPro" id="IPR020472">
    <property type="entry name" value="WD40_PAC1"/>
</dbReference>
<dbReference type="InterPro" id="IPR007582">
    <property type="entry name" value="TFIID_NTD2"/>
</dbReference>
<keyword evidence="5" id="KW-0804">Transcription</keyword>
<keyword evidence="4" id="KW-0805">Transcription regulation</keyword>
<comment type="subcellular location">
    <subcellularLocation>
        <location evidence="1">Nucleus</location>
    </subcellularLocation>
</comment>
<evidence type="ECO:0000259" key="9">
    <source>
        <dbReference type="Pfam" id="PF04494"/>
    </source>
</evidence>
<dbReference type="InterPro" id="IPR001680">
    <property type="entry name" value="WD40_rpt"/>
</dbReference>
<dbReference type="Gene3D" id="1.25.40.500">
    <property type="entry name" value="TFIID subunit TAF5, NTD2 domain"/>
    <property type="match status" value="1"/>
</dbReference>